<dbReference type="Proteomes" id="UP000794436">
    <property type="component" value="Unassembled WGS sequence"/>
</dbReference>
<evidence type="ECO:0000256" key="1">
    <source>
        <dbReference type="SAM" id="MobiDB-lite"/>
    </source>
</evidence>
<evidence type="ECO:0000313" key="2">
    <source>
        <dbReference type="EMBL" id="TMW58015.1"/>
    </source>
</evidence>
<feature type="compositionally biased region" description="Basic and acidic residues" evidence="1">
    <location>
        <begin position="143"/>
        <end position="152"/>
    </location>
</feature>
<feature type="region of interest" description="Disordered" evidence="1">
    <location>
        <begin position="106"/>
        <end position="187"/>
    </location>
</feature>
<dbReference type="AlphaFoldDB" id="A0A8K1C7S0"/>
<comment type="caution">
    <text evidence="2">The sequence shown here is derived from an EMBL/GenBank/DDBJ whole genome shotgun (WGS) entry which is preliminary data.</text>
</comment>
<dbReference type="InterPro" id="IPR027921">
    <property type="entry name" value="NOPCHAP1"/>
</dbReference>
<dbReference type="GO" id="GO:0000492">
    <property type="term" value="P:box C/D snoRNP assembly"/>
    <property type="evidence" value="ECO:0007669"/>
    <property type="project" value="InterPro"/>
</dbReference>
<dbReference type="OrthoDB" id="1112980at2759"/>
<gene>
    <name evidence="2" type="ORF">Poli38472_013489</name>
</gene>
<dbReference type="Pfam" id="PF15370">
    <property type="entry name" value="NOPCHAP1"/>
    <property type="match status" value="1"/>
</dbReference>
<dbReference type="EMBL" id="SPLM01000113">
    <property type="protein sequence ID" value="TMW58015.1"/>
    <property type="molecule type" value="Genomic_DNA"/>
</dbReference>
<dbReference type="PANTHER" id="PTHR38489">
    <property type="entry name" value="HISTONE CHAPERONE DOMAIN-CONTAINING PROTEIN"/>
    <property type="match status" value="1"/>
</dbReference>
<reference evidence="2" key="1">
    <citation type="submission" date="2019-03" db="EMBL/GenBank/DDBJ databases">
        <title>Long read genome sequence of the mycoparasitic Pythium oligandrum ATCC 38472 isolated from sugarbeet rhizosphere.</title>
        <authorList>
            <person name="Gaulin E."/>
        </authorList>
    </citation>
    <scope>NUCLEOTIDE SEQUENCE</scope>
    <source>
        <strain evidence="2">ATCC 38472_TT</strain>
    </source>
</reference>
<dbReference type="PANTHER" id="PTHR38489:SF1">
    <property type="entry name" value="HISTONE CHAPERONE DOMAIN-CONTAINING PROTEIN"/>
    <property type="match status" value="1"/>
</dbReference>
<proteinExistence type="predicted"/>
<evidence type="ECO:0000313" key="3">
    <source>
        <dbReference type="Proteomes" id="UP000794436"/>
    </source>
</evidence>
<sequence>MCLTTPTQLQLSEGVVHEGVIRNERDPVVDVRLAFVTRHTHQRRLVGKSCHQAGRRRYLLPAMNPTDSKSKPAAFPKPPTSALFSRLEAFLPLMETENKKLEEAIASGRGDEHNIEVPEPDATSDNADDNDEGASDDDVDMDDNSKRSDKPGKTPVIEMNFALGLMEEGGSDSDSDSDSDEEKDEIDLGATIAAAGRRQDAVETETTLKLAPAPAKRPMIVELD</sequence>
<protein>
    <submittedName>
        <fullName evidence="2">Uncharacterized protein</fullName>
    </submittedName>
</protein>
<keyword evidence="3" id="KW-1185">Reference proteome</keyword>
<feature type="compositionally biased region" description="Acidic residues" evidence="1">
    <location>
        <begin position="169"/>
        <end position="187"/>
    </location>
</feature>
<feature type="compositionally biased region" description="Acidic residues" evidence="1">
    <location>
        <begin position="126"/>
        <end position="142"/>
    </location>
</feature>
<feature type="compositionally biased region" description="Basic and acidic residues" evidence="1">
    <location>
        <begin position="106"/>
        <end position="116"/>
    </location>
</feature>
<name>A0A8K1C7S0_PYTOL</name>
<organism evidence="2 3">
    <name type="scientific">Pythium oligandrum</name>
    <name type="common">Mycoparasitic fungus</name>
    <dbReference type="NCBI Taxonomy" id="41045"/>
    <lineage>
        <taxon>Eukaryota</taxon>
        <taxon>Sar</taxon>
        <taxon>Stramenopiles</taxon>
        <taxon>Oomycota</taxon>
        <taxon>Peronosporomycetes</taxon>
        <taxon>Pythiales</taxon>
        <taxon>Pythiaceae</taxon>
        <taxon>Pythium</taxon>
    </lineage>
</organism>
<accession>A0A8K1C7S0</accession>